<proteinExistence type="predicted"/>
<dbReference type="AlphaFoldDB" id="Q23JG7"/>
<dbReference type="HOGENOM" id="CLU_818249_0_0_1"/>
<feature type="chain" id="PRO_5004202214" description="Transmembrane protein" evidence="1">
    <location>
        <begin position="19"/>
        <end position="354"/>
    </location>
</feature>
<reference evidence="3" key="1">
    <citation type="journal article" date="2006" name="PLoS Biol.">
        <title>Macronuclear genome sequence of the ciliate Tetrahymena thermophila, a model eukaryote.</title>
        <authorList>
            <person name="Eisen J.A."/>
            <person name="Coyne R.S."/>
            <person name="Wu M."/>
            <person name="Wu D."/>
            <person name="Thiagarajan M."/>
            <person name="Wortman J.R."/>
            <person name="Badger J.H."/>
            <person name="Ren Q."/>
            <person name="Amedeo P."/>
            <person name="Jones K.M."/>
            <person name="Tallon L.J."/>
            <person name="Delcher A.L."/>
            <person name="Salzberg S.L."/>
            <person name="Silva J.C."/>
            <person name="Haas B.J."/>
            <person name="Majoros W.H."/>
            <person name="Farzad M."/>
            <person name="Carlton J.M."/>
            <person name="Smith R.K. Jr."/>
            <person name="Garg J."/>
            <person name="Pearlman R.E."/>
            <person name="Karrer K.M."/>
            <person name="Sun L."/>
            <person name="Manning G."/>
            <person name="Elde N.C."/>
            <person name="Turkewitz A.P."/>
            <person name="Asai D.J."/>
            <person name="Wilkes D.E."/>
            <person name="Wang Y."/>
            <person name="Cai H."/>
            <person name="Collins K."/>
            <person name="Stewart B.A."/>
            <person name="Lee S.R."/>
            <person name="Wilamowska K."/>
            <person name="Weinberg Z."/>
            <person name="Ruzzo W.L."/>
            <person name="Wloga D."/>
            <person name="Gaertig J."/>
            <person name="Frankel J."/>
            <person name="Tsao C.-C."/>
            <person name="Gorovsky M.A."/>
            <person name="Keeling P.J."/>
            <person name="Waller R.F."/>
            <person name="Patron N.J."/>
            <person name="Cherry J.M."/>
            <person name="Stover N.A."/>
            <person name="Krieger C.J."/>
            <person name="del Toro C."/>
            <person name="Ryder H.F."/>
            <person name="Williamson S.C."/>
            <person name="Barbeau R.A."/>
            <person name="Hamilton E.P."/>
            <person name="Orias E."/>
        </authorList>
    </citation>
    <scope>NUCLEOTIDE SEQUENCE [LARGE SCALE GENOMIC DNA]</scope>
    <source>
        <strain evidence="3">SB210</strain>
    </source>
</reference>
<name>Q23JG7_TETTS</name>
<organism evidence="2 3">
    <name type="scientific">Tetrahymena thermophila (strain SB210)</name>
    <dbReference type="NCBI Taxonomy" id="312017"/>
    <lineage>
        <taxon>Eukaryota</taxon>
        <taxon>Sar</taxon>
        <taxon>Alveolata</taxon>
        <taxon>Ciliophora</taxon>
        <taxon>Intramacronucleata</taxon>
        <taxon>Oligohymenophorea</taxon>
        <taxon>Hymenostomatida</taxon>
        <taxon>Tetrahymenina</taxon>
        <taxon>Tetrahymenidae</taxon>
        <taxon>Tetrahymena</taxon>
    </lineage>
</organism>
<accession>Q23JG7</accession>
<evidence type="ECO:0008006" key="4">
    <source>
        <dbReference type="Google" id="ProtNLM"/>
    </source>
</evidence>
<feature type="signal peptide" evidence="1">
    <location>
        <begin position="1"/>
        <end position="18"/>
    </location>
</feature>
<evidence type="ECO:0000313" key="2">
    <source>
        <dbReference type="EMBL" id="EAR96677.1"/>
    </source>
</evidence>
<protein>
    <recommendedName>
        <fullName evidence="4">Transmembrane protein</fullName>
    </recommendedName>
</protein>
<evidence type="ECO:0000256" key="1">
    <source>
        <dbReference type="SAM" id="SignalP"/>
    </source>
</evidence>
<gene>
    <name evidence="2" type="ORF">TTHERM_00979900</name>
</gene>
<dbReference type="EMBL" id="GG662689">
    <property type="protein sequence ID" value="EAR96677.1"/>
    <property type="molecule type" value="Genomic_DNA"/>
</dbReference>
<keyword evidence="3" id="KW-1185">Reference proteome</keyword>
<dbReference type="STRING" id="312017.Q23JG7"/>
<dbReference type="Proteomes" id="UP000009168">
    <property type="component" value="Unassembled WGS sequence"/>
</dbReference>
<dbReference type="KEGG" id="tet:TTHERM_00979900"/>
<keyword evidence="1" id="KW-0732">Signal</keyword>
<dbReference type="InParanoid" id="Q23JG7"/>
<dbReference type="eggNOG" id="ENOG502S683">
    <property type="taxonomic scope" value="Eukaryota"/>
</dbReference>
<dbReference type="RefSeq" id="XP_001016922.1">
    <property type="nucleotide sequence ID" value="XM_001016922.1"/>
</dbReference>
<evidence type="ECO:0000313" key="3">
    <source>
        <dbReference type="Proteomes" id="UP000009168"/>
    </source>
</evidence>
<dbReference type="OrthoDB" id="306370at2759"/>
<sequence length="354" mass="38801">MKSIILILISQLITICLSQNLRQNKKNTYELLYTSSSLISSVSFSSLNTQLSNVYLPLITSGGPLGYNGPLGPFGPLGTLGPVGSNTWNPSQLISGIEWSSFSSELTAQDGPLSQNGPLGHKGPLNNNLYNGENYSFDSNGFFQQLTGLGLFASLGPLGPLGVLGLLGPLGPVGAHGFKADRDGQYINYQGQIQKEIVVKYDDQSSRKYELFEVYQSSFAKANFNVLDTSFMIQGSFGMFGSQKDQFTFTSNSDQFVTIILIPEKSLDSFKLSLLDVQSNLIDSASNSGLIEHFIIQMKKGQQLTIQVDLQISMQFFSKSYRLIVVGSTAHNNFNKVNGSHVKKYNITTQFNQF</sequence>
<dbReference type="GeneID" id="7824418"/>